<name>A0ACB7GCV0_MANES</name>
<gene>
    <name evidence="1" type="ORF">MANES_15G192972v8</name>
</gene>
<proteinExistence type="predicted"/>
<protein>
    <submittedName>
        <fullName evidence="1">Uncharacterized protein</fullName>
    </submittedName>
</protein>
<evidence type="ECO:0000313" key="2">
    <source>
        <dbReference type="Proteomes" id="UP000091857"/>
    </source>
</evidence>
<organism evidence="1 2">
    <name type="scientific">Manihot esculenta</name>
    <name type="common">Cassava</name>
    <name type="synonym">Jatropha manihot</name>
    <dbReference type="NCBI Taxonomy" id="3983"/>
    <lineage>
        <taxon>Eukaryota</taxon>
        <taxon>Viridiplantae</taxon>
        <taxon>Streptophyta</taxon>
        <taxon>Embryophyta</taxon>
        <taxon>Tracheophyta</taxon>
        <taxon>Spermatophyta</taxon>
        <taxon>Magnoliopsida</taxon>
        <taxon>eudicotyledons</taxon>
        <taxon>Gunneridae</taxon>
        <taxon>Pentapetalae</taxon>
        <taxon>rosids</taxon>
        <taxon>fabids</taxon>
        <taxon>Malpighiales</taxon>
        <taxon>Euphorbiaceae</taxon>
        <taxon>Crotonoideae</taxon>
        <taxon>Manihoteae</taxon>
        <taxon>Manihot</taxon>
    </lineage>
</organism>
<dbReference type="Proteomes" id="UP000091857">
    <property type="component" value="Chromosome 15"/>
</dbReference>
<accession>A0ACB7GCV0</accession>
<dbReference type="EMBL" id="CM004401">
    <property type="protein sequence ID" value="KAG8638147.1"/>
    <property type="molecule type" value="Genomic_DNA"/>
</dbReference>
<reference evidence="2" key="1">
    <citation type="journal article" date="2016" name="Nat. Biotechnol.">
        <title>Sequencing wild and cultivated cassava and related species reveals extensive interspecific hybridization and genetic diversity.</title>
        <authorList>
            <person name="Bredeson J.V."/>
            <person name="Lyons J.B."/>
            <person name="Prochnik S.E."/>
            <person name="Wu G.A."/>
            <person name="Ha C.M."/>
            <person name="Edsinger-Gonzales E."/>
            <person name="Grimwood J."/>
            <person name="Schmutz J."/>
            <person name="Rabbi I.Y."/>
            <person name="Egesi C."/>
            <person name="Nauluvula P."/>
            <person name="Lebot V."/>
            <person name="Ndunguru J."/>
            <person name="Mkamilo G."/>
            <person name="Bart R.S."/>
            <person name="Setter T.L."/>
            <person name="Gleadow R.M."/>
            <person name="Kulakow P."/>
            <person name="Ferguson M.E."/>
            <person name="Rounsley S."/>
            <person name="Rokhsar D.S."/>
        </authorList>
    </citation>
    <scope>NUCLEOTIDE SEQUENCE [LARGE SCALE GENOMIC DNA]</scope>
    <source>
        <strain evidence="2">cv. AM560-2</strain>
    </source>
</reference>
<keyword evidence="2" id="KW-1185">Reference proteome</keyword>
<comment type="caution">
    <text evidence="1">The sequence shown here is derived from an EMBL/GenBank/DDBJ whole genome shotgun (WGS) entry which is preliminary data.</text>
</comment>
<evidence type="ECO:0000313" key="1">
    <source>
        <dbReference type="EMBL" id="KAG8638147.1"/>
    </source>
</evidence>
<sequence>MFLNKINIKFIEHIYYLIDLYWRSPLFNRYYYKRNRFDSLYQREFCFQICAGIFSRSHFFPQKVSLGKKANLIFLFFLLWKLILPFYSFTLFCITLPLSCFSTA</sequence>